<organism evidence="1">
    <name type="scientific">Lepeophtheirus salmonis</name>
    <name type="common">Salmon louse</name>
    <name type="synonym">Caligus salmonis</name>
    <dbReference type="NCBI Taxonomy" id="72036"/>
    <lineage>
        <taxon>Eukaryota</taxon>
        <taxon>Metazoa</taxon>
        <taxon>Ecdysozoa</taxon>
        <taxon>Arthropoda</taxon>
        <taxon>Crustacea</taxon>
        <taxon>Multicrustacea</taxon>
        <taxon>Hexanauplia</taxon>
        <taxon>Copepoda</taxon>
        <taxon>Siphonostomatoida</taxon>
        <taxon>Caligidae</taxon>
        <taxon>Lepeophtheirus</taxon>
    </lineage>
</organism>
<dbReference type="PANTHER" id="PTHR46060">
    <property type="entry name" value="MARINER MOS1 TRANSPOSASE-LIKE PROTEIN"/>
    <property type="match status" value="1"/>
</dbReference>
<sequence length="138" mass="15828">MKVDRGRSTSKQMVACFFNKTGHVATVPLEQRKTVNSEWYNTICLPEVFKEIRKRNKRRRIILHHDNASSHTQGQTSAFLNGQNIKLMGHPPISPDLAPNYFILFPHIKKKMCGQRFSSPEIAVDTLKNHVLEVSQSE</sequence>
<evidence type="ECO:0000313" key="1">
    <source>
        <dbReference type="EMBL" id="CDW48395.1"/>
    </source>
</evidence>
<dbReference type="AlphaFoldDB" id="A0A0K2VDK7"/>
<dbReference type="EMBL" id="HACA01031034">
    <property type="protein sequence ID" value="CDW48395.1"/>
    <property type="molecule type" value="Transcribed_RNA"/>
</dbReference>
<dbReference type="PANTHER" id="PTHR46060:SF1">
    <property type="entry name" value="MARINER MOS1 TRANSPOSASE-LIKE PROTEIN"/>
    <property type="match status" value="1"/>
</dbReference>
<dbReference type="OrthoDB" id="6118231at2759"/>
<proteinExistence type="predicted"/>
<dbReference type="Gene3D" id="3.30.420.10">
    <property type="entry name" value="Ribonuclease H-like superfamily/Ribonuclease H"/>
    <property type="match status" value="1"/>
</dbReference>
<dbReference type="GO" id="GO:0003676">
    <property type="term" value="F:nucleic acid binding"/>
    <property type="evidence" value="ECO:0007669"/>
    <property type="project" value="InterPro"/>
</dbReference>
<reference evidence="1" key="1">
    <citation type="submission" date="2014-05" db="EMBL/GenBank/DDBJ databases">
        <authorList>
            <person name="Chronopoulou M."/>
        </authorList>
    </citation>
    <scope>NUCLEOTIDE SEQUENCE</scope>
    <source>
        <tissue evidence="1">Whole organism</tissue>
    </source>
</reference>
<dbReference type="InterPro" id="IPR036397">
    <property type="entry name" value="RNaseH_sf"/>
</dbReference>
<protein>
    <submittedName>
        <fullName evidence="1">Mariner transposase [Bombyx mori]</fullName>
    </submittedName>
</protein>
<accession>A0A0K2VDK7</accession>
<name>A0A0K2VDK7_LEPSM</name>
<dbReference type="InterPro" id="IPR052709">
    <property type="entry name" value="Transposase-MT_Hybrid"/>
</dbReference>